<reference evidence="1" key="1">
    <citation type="journal article" date="2015" name="Nature">
        <title>Complex archaea that bridge the gap between prokaryotes and eukaryotes.</title>
        <authorList>
            <person name="Spang A."/>
            <person name="Saw J.H."/>
            <person name="Jorgensen S.L."/>
            <person name="Zaremba-Niedzwiedzka K."/>
            <person name="Martijn J."/>
            <person name="Lind A.E."/>
            <person name="van Eijk R."/>
            <person name="Schleper C."/>
            <person name="Guy L."/>
            <person name="Ettema T.J."/>
        </authorList>
    </citation>
    <scope>NUCLEOTIDE SEQUENCE</scope>
</reference>
<comment type="caution">
    <text evidence="1">The sequence shown here is derived from an EMBL/GenBank/DDBJ whole genome shotgun (WGS) entry which is preliminary data.</text>
</comment>
<name>A0A0F9HH28_9ZZZZ</name>
<dbReference type="EMBL" id="LAZR01016920">
    <property type="protein sequence ID" value="KKM02472.1"/>
    <property type="molecule type" value="Genomic_DNA"/>
</dbReference>
<gene>
    <name evidence="1" type="ORF">LCGC14_1784080</name>
</gene>
<accession>A0A0F9HH28</accession>
<proteinExistence type="predicted"/>
<protein>
    <submittedName>
        <fullName evidence="1">Uncharacterized protein</fullName>
    </submittedName>
</protein>
<sequence>MPLLPEAKNVDISVRKNFRRISKELGYTATPTFAGLHINSIATISTTLLTLESDINNANEYNEILFKVVGGLDYGAIRSHLGSMSDSYMTFATTTDGGTNLVQHMTIQHNGNVGIGTTTPGVKLHVKTAANAGSITAGTANAAIRIEDSSTQVAPRRGIAWQQANADATLAAIEPYVVSGWDTHLDFYNRQAGTLTHIMRLAETGNVGINETAPETLTEWTSTVPYLTLHNSTEEDIDGGGESRLIFKREDGAGTETACFQFEASHDGSGANDRLGKGVWSVNTGAGLVQALEIGSDLLATFAGNIVIPDAGYFGSASDPNAIQIAANGEVTFTDVVTGVTPTAGTHLATKEYVDLALGARKTFFLSDTGSGVGTLNYAYPHETSDEQSTIVTDPALGADAPDPQLIKGFITETGEPATTTIHAGVIIFHLHAKKGASNQRTTVLNAILSRVAANGTSSKVTIATTEGSAELTDTETTYTLHATLGADVEILGTDRLILDVYASVGAGAQDVVVTLYMEGTEDSYFSTAVDSGIWQNRGDVLDDLNTLGIVGADSEFLVGTAEGILAWESGATARTSLGVDAAGTASGLIGTHESTYNHGNYNTAYSHSQASSGNPHSVTPTELSLVIGTNTQAWDASLDSVAGLGYVSPSFIKKTGADTYVIRTIAQTKTDLSLNNVSNVATDDTAYNATSWDANSDAATKNAIRDKVETMDTAIGLNTTKNTNIPTALSAGTITATTYGITSDGGANDIVLPEADTNNAGLLGADKWDEIVANTVHLGTGSGNPHSVTPTELSLVIGTNTQAWGAILDDFNTLTPPTSDGQFIVATGAGAFAYESGTTVRTSIGLGTGDSPTWAGATITGGCVLGLNSSIFQPAAGG</sequence>
<feature type="non-terminal residue" evidence="1">
    <location>
        <position position="879"/>
    </location>
</feature>
<evidence type="ECO:0000313" key="1">
    <source>
        <dbReference type="EMBL" id="KKM02472.1"/>
    </source>
</evidence>
<dbReference type="AlphaFoldDB" id="A0A0F9HH28"/>
<organism evidence="1">
    <name type="scientific">marine sediment metagenome</name>
    <dbReference type="NCBI Taxonomy" id="412755"/>
    <lineage>
        <taxon>unclassified sequences</taxon>
        <taxon>metagenomes</taxon>
        <taxon>ecological metagenomes</taxon>
    </lineage>
</organism>